<dbReference type="InterPro" id="IPR003945">
    <property type="entry name" value="NU5C-like"/>
</dbReference>
<feature type="transmembrane region" description="Helical" evidence="8">
    <location>
        <begin position="114"/>
        <end position="132"/>
    </location>
</feature>
<dbReference type="PRINTS" id="PR01434">
    <property type="entry name" value="NADHDHGNASE5"/>
</dbReference>
<comment type="function">
    <text evidence="8">Core subunit of the mitochondrial membrane respiratory chain NADH dehydrogenase (Complex I) which catalyzes electron transfer from NADH through the respiratory chain, using ubiquinone as an electron acceptor. Essential for the catalytic activity and assembly of complex I.</text>
</comment>
<dbReference type="InterPro" id="IPR001516">
    <property type="entry name" value="Proton_antipo_N"/>
</dbReference>
<keyword evidence="5 8" id="KW-1133">Transmembrane helix</keyword>
<evidence type="ECO:0000256" key="9">
    <source>
        <dbReference type="SAM" id="SignalP"/>
    </source>
</evidence>
<feature type="transmembrane region" description="Helical" evidence="8">
    <location>
        <begin position="169"/>
        <end position="190"/>
    </location>
</feature>
<feature type="transmembrane region" description="Helical" evidence="8">
    <location>
        <begin position="364"/>
        <end position="381"/>
    </location>
</feature>
<feature type="signal peptide" evidence="9">
    <location>
        <begin position="1"/>
        <end position="17"/>
    </location>
</feature>
<organism evidence="12">
    <name type="scientific">Dunaliella salina</name>
    <name type="common">Green alga</name>
    <name type="synonym">Protococcus salinus</name>
    <dbReference type="NCBI Taxonomy" id="3046"/>
    <lineage>
        <taxon>Eukaryota</taxon>
        <taxon>Viridiplantae</taxon>
        <taxon>Chlorophyta</taxon>
        <taxon>core chlorophytes</taxon>
        <taxon>Chlorophyceae</taxon>
        <taxon>CS clade</taxon>
        <taxon>Chlamydomonadales</taxon>
        <taxon>Dunaliellaceae</taxon>
        <taxon>Dunaliella</taxon>
    </lineage>
</organism>
<name>A0A0C5C456_DUNSA</name>
<feature type="transmembrane region" description="Helical" evidence="8">
    <location>
        <begin position="244"/>
        <end position="262"/>
    </location>
</feature>
<keyword evidence="6 8" id="KW-0520">NAD</keyword>
<evidence type="ECO:0000256" key="1">
    <source>
        <dbReference type="ARBA" id="ARBA00004141"/>
    </source>
</evidence>
<evidence type="ECO:0000259" key="11">
    <source>
        <dbReference type="Pfam" id="PF00662"/>
    </source>
</evidence>
<reference evidence="12" key="1">
    <citation type="journal article" date="2015" name="Genome Biol. Evol.">
        <title>Massive and widespread organelle genomic expansion in the green algal genus Dunaliella.</title>
        <authorList>
            <person name="Del Vasto M."/>
            <person name="Figueroa-Martinez F."/>
            <person name="Featherston J."/>
            <person name="Gonzalez M.A."/>
            <person name="Reyes-Prieto A."/>
            <person name="Durand P.M."/>
            <person name="Smith D.R."/>
        </authorList>
    </citation>
    <scope>NUCLEOTIDE SEQUENCE</scope>
    <source>
        <strain evidence="12">CCM-UDEC 001</strain>
    </source>
</reference>
<comment type="catalytic activity">
    <reaction evidence="8">
        <text>a ubiquinone + NADH + 5 H(+)(in) = a ubiquinol + NAD(+) + 4 H(+)(out)</text>
        <dbReference type="Rhea" id="RHEA:29091"/>
        <dbReference type="Rhea" id="RHEA-COMP:9565"/>
        <dbReference type="Rhea" id="RHEA-COMP:9566"/>
        <dbReference type="ChEBI" id="CHEBI:15378"/>
        <dbReference type="ChEBI" id="CHEBI:16389"/>
        <dbReference type="ChEBI" id="CHEBI:17976"/>
        <dbReference type="ChEBI" id="CHEBI:57540"/>
        <dbReference type="ChEBI" id="CHEBI:57945"/>
        <dbReference type="EC" id="7.1.1.2"/>
    </reaction>
</comment>
<evidence type="ECO:0000256" key="3">
    <source>
        <dbReference type="ARBA" id="ARBA00022692"/>
    </source>
</evidence>
<feature type="transmembrane region" description="Helical" evidence="8">
    <location>
        <begin position="138"/>
        <end position="157"/>
    </location>
</feature>
<evidence type="ECO:0000256" key="7">
    <source>
        <dbReference type="ARBA" id="ARBA00023136"/>
    </source>
</evidence>
<keyword evidence="8" id="KW-0830">Ubiquinone</keyword>
<evidence type="ECO:0000259" key="10">
    <source>
        <dbReference type="Pfam" id="PF00361"/>
    </source>
</evidence>
<dbReference type="GO" id="GO:0015990">
    <property type="term" value="P:electron transport coupled proton transport"/>
    <property type="evidence" value="ECO:0007669"/>
    <property type="project" value="TreeGrafter"/>
</dbReference>
<feature type="transmembrane region" description="Helical" evidence="8">
    <location>
        <begin position="332"/>
        <end position="352"/>
    </location>
</feature>
<feature type="transmembrane region" description="Helical" evidence="8">
    <location>
        <begin position="448"/>
        <end position="469"/>
    </location>
</feature>
<sequence length="558" mass="61301">MYCLVLLSLFLSFVINGSFIGRYIGHRGSMIAGICLSFVSLVTSILIWYEVIIGHCETYINLFGTWISIGTFNINWDVYYDSISAHMILTLAVVSFAVHCYSTVYMKADPHLNLFISYLSLFTFFMVVLVSANNMLGMFVGFEGIGICSYLLIGYWSHRLAASKSALKAIVVNRISDGLLLWSIIWLWWYTGSLEYDLILLNDSNNISSFISIALLLGCAAKSVQIIFHVWLADSMEGPTPVSALIHAATLVTAGVYVMVRLSIFDNTLVLLVGSLTAIMGAVFGLFQNDLKRVIAFSTCSQLGYMMVSVGLGEIGVEASISHLSTHASFKAGLFLAAGVVITSTGGIQHMGRYGGITGSHCTLFGYLTLLLCGISLMGLPETSGFYSKETIINLSYVYFHPFAEYAHTLLLLAAFVTCTYTIKLFVQSFFYDYSGLDLNISPASKPKSILLSVALSVLLLDIVAKIWIGSSLLSGILFFVPWLVKTLPVCLIIAGFLTATTAVTSKNFSIIRFNATRWGFDQLYARTIVLAVLDWGRITWTAGDKGLFAVNNQKVRF</sequence>
<feature type="transmembrane region" description="Helical" evidence="8">
    <location>
        <begin position="30"/>
        <end position="52"/>
    </location>
</feature>
<dbReference type="GO" id="GO:0003954">
    <property type="term" value="F:NADH dehydrogenase activity"/>
    <property type="evidence" value="ECO:0007669"/>
    <property type="project" value="TreeGrafter"/>
</dbReference>
<feature type="chain" id="PRO_5002183929" description="NADH-ubiquinone oxidoreductase chain 5" evidence="9">
    <location>
        <begin position="18"/>
        <end position="558"/>
    </location>
</feature>
<feature type="transmembrane region" description="Helical" evidence="8">
    <location>
        <begin position="406"/>
        <end position="427"/>
    </location>
</feature>
<dbReference type="Pfam" id="PF00361">
    <property type="entry name" value="Proton_antipo_M"/>
    <property type="match status" value="1"/>
</dbReference>
<keyword evidence="8 12" id="KW-0496">Mitochondrion</keyword>
<comment type="subcellular location">
    <subcellularLocation>
        <location evidence="1">Membrane</location>
        <topology evidence="1">Multi-pass membrane protein</topology>
    </subcellularLocation>
</comment>
<evidence type="ECO:0000256" key="4">
    <source>
        <dbReference type="ARBA" id="ARBA00022967"/>
    </source>
</evidence>
<geneLocation type="mitochondrion" evidence="12"/>
<keyword evidence="8" id="KW-0813">Transport</keyword>
<dbReference type="GO" id="GO:0042773">
    <property type="term" value="P:ATP synthesis coupled electron transport"/>
    <property type="evidence" value="ECO:0007669"/>
    <property type="project" value="InterPro"/>
</dbReference>
<feature type="transmembrane region" description="Helical" evidence="8">
    <location>
        <begin position="82"/>
        <end position="102"/>
    </location>
</feature>
<evidence type="ECO:0000256" key="2">
    <source>
        <dbReference type="ARBA" id="ARBA00008200"/>
    </source>
</evidence>
<dbReference type="EC" id="7.1.1.2" evidence="8"/>
<keyword evidence="7 8" id="KW-0472">Membrane</keyword>
<feature type="transmembrane region" description="Helical" evidence="8">
    <location>
        <begin position="59"/>
        <end position="76"/>
    </location>
</feature>
<dbReference type="GO" id="GO:0008137">
    <property type="term" value="F:NADH dehydrogenase (ubiquinone) activity"/>
    <property type="evidence" value="ECO:0007669"/>
    <property type="project" value="UniProtKB-EC"/>
</dbReference>
<feature type="transmembrane region" description="Helical" evidence="8">
    <location>
        <begin position="268"/>
        <end position="287"/>
    </location>
</feature>
<dbReference type="NCBIfam" id="TIGR01974">
    <property type="entry name" value="NDH_I_L"/>
    <property type="match status" value="1"/>
</dbReference>
<comment type="similarity">
    <text evidence="2 8">Belongs to the complex I subunit 5 family.</text>
</comment>
<dbReference type="GO" id="GO:0016020">
    <property type="term" value="C:membrane"/>
    <property type="evidence" value="ECO:0007669"/>
    <property type="project" value="UniProtKB-SubCell"/>
</dbReference>
<evidence type="ECO:0000256" key="6">
    <source>
        <dbReference type="ARBA" id="ARBA00023027"/>
    </source>
</evidence>
<evidence type="ECO:0000256" key="5">
    <source>
        <dbReference type="ARBA" id="ARBA00022989"/>
    </source>
</evidence>
<dbReference type="EMBL" id="KP691601">
    <property type="protein sequence ID" value="AJN90442.1"/>
    <property type="molecule type" value="Genomic_DNA"/>
</dbReference>
<feature type="transmembrane region" description="Helical" evidence="8">
    <location>
        <begin position="481"/>
        <end position="504"/>
    </location>
</feature>
<dbReference type="Pfam" id="PF00662">
    <property type="entry name" value="Proton_antipo_N"/>
    <property type="match status" value="1"/>
</dbReference>
<dbReference type="PANTHER" id="PTHR42829">
    <property type="entry name" value="NADH-UBIQUINONE OXIDOREDUCTASE CHAIN 5"/>
    <property type="match status" value="1"/>
</dbReference>
<accession>A0A0C5C456</accession>
<feature type="domain" description="NADH-Ubiquinone oxidoreductase (complex I) chain 5 N-terminal" evidence="11">
    <location>
        <begin position="66"/>
        <end position="115"/>
    </location>
</feature>
<feature type="transmembrane region" description="Helical" evidence="8">
    <location>
        <begin position="210"/>
        <end position="232"/>
    </location>
</feature>
<dbReference type="InterPro" id="IPR018393">
    <property type="entry name" value="NADHpl_OxRdtase_5_subgr"/>
</dbReference>
<dbReference type="PANTHER" id="PTHR42829:SF2">
    <property type="entry name" value="NADH-UBIQUINONE OXIDOREDUCTASE CHAIN 5"/>
    <property type="match status" value="1"/>
</dbReference>
<keyword evidence="3 8" id="KW-0812">Transmembrane</keyword>
<proteinExistence type="inferred from homology"/>
<keyword evidence="4" id="KW-1278">Translocase</keyword>
<keyword evidence="9" id="KW-0732">Signal</keyword>
<gene>
    <name evidence="12" type="primary">nad5</name>
</gene>
<evidence type="ECO:0000256" key="8">
    <source>
        <dbReference type="RuleBase" id="RU003404"/>
    </source>
</evidence>
<dbReference type="InterPro" id="IPR001750">
    <property type="entry name" value="ND/Mrp_TM"/>
</dbReference>
<evidence type="ECO:0000313" key="12">
    <source>
        <dbReference type="EMBL" id="AJN90442.1"/>
    </source>
</evidence>
<feature type="domain" description="NADH:quinone oxidoreductase/Mrp antiporter transmembrane" evidence="10">
    <location>
        <begin position="132"/>
        <end position="399"/>
    </location>
</feature>
<feature type="transmembrane region" description="Helical" evidence="8">
    <location>
        <begin position="294"/>
        <end position="312"/>
    </location>
</feature>
<dbReference type="AlphaFoldDB" id="A0A0C5C456"/>
<protein>
    <recommendedName>
        <fullName evidence="8">NADH-ubiquinone oxidoreductase chain 5</fullName>
        <ecNumber evidence="8">7.1.1.2</ecNumber>
    </recommendedName>
</protein>